<evidence type="ECO:0000256" key="2">
    <source>
        <dbReference type="PROSITE-ProRule" id="PRU01091"/>
    </source>
</evidence>
<dbReference type="Proteomes" id="UP000183315">
    <property type="component" value="Unassembled WGS sequence"/>
</dbReference>
<feature type="domain" description="OmpR/PhoB-type" evidence="3">
    <location>
        <begin position="275"/>
        <end position="368"/>
    </location>
</feature>
<evidence type="ECO:0000256" key="1">
    <source>
        <dbReference type="ARBA" id="ARBA00023125"/>
    </source>
</evidence>
<dbReference type="GO" id="GO:0006780">
    <property type="term" value="P:uroporphyrinogen III biosynthetic process"/>
    <property type="evidence" value="ECO:0007669"/>
    <property type="project" value="InterPro"/>
</dbReference>
<dbReference type="SMART" id="SM00862">
    <property type="entry name" value="Trans_reg_C"/>
    <property type="match status" value="1"/>
</dbReference>
<keyword evidence="1 2" id="KW-0238">DNA-binding</keyword>
<dbReference type="SUPFAM" id="SSF46894">
    <property type="entry name" value="C-terminal effector domain of the bipartite response regulators"/>
    <property type="match status" value="1"/>
</dbReference>
<dbReference type="GO" id="GO:0006355">
    <property type="term" value="P:regulation of DNA-templated transcription"/>
    <property type="evidence" value="ECO:0007669"/>
    <property type="project" value="InterPro"/>
</dbReference>
<dbReference type="CDD" id="cd00383">
    <property type="entry name" value="trans_reg_C"/>
    <property type="match status" value="1"/>
</dbReference>
<reference evidence="5" key="1">
    <citation type="submission" date="2016-10" db="EMBL/GenBank/DDBJ databases">
        <authorList>
            <person name="Varghese N."/>
        </authorList>
    </citation>
    <scope>NUCLEOTIDE SEQUENCE [LARGE SCALE GENOMIC DNA]</scope>
    <source>
        <strain evidence="5">DSM 24868</strain>
    </source>
</reference>
<dbReference type="GO" id="GO:0004852">
    <property type="term" value="F:uroporphyrinogen-III synthase activity"/>
    <property type="evidence" value="ECO:0007669"/>
    <property type="project" value="InterPro"/>
</dbReference>
<organism evidence="4 5">
    <name type="scientific">Demequina mangrovi</name>
    <dbReference type="NCBI Taxonomy" id="1043493"/>
    <lineage>
        <taxon>Bacteria</taxon>
        <taxon>Bacillati</taxon>
        <taxon>Actinomycetota</taxon>
        <taxon>Actinomycetes</taxon>
        <taxon>Micrococcales</taxon>
        <taxon>Demequinaceae</taxon>
        <taxon>Demequina</taxon>
    </lineage>
</organism>
<dbReference type="NCBIfam" id="NF005568">
    <property type="entry name" value="PRK07239.1"/>
    <property type="match status" value="1"/>
</dbReference>
<dbReference type="AlphaFoldDB" id="A0A1H6V2H5"/>
<dbReference type="InterPro" id="IPR039793">
    <property type="entry name" value="UROS/Hem4"/>
</dbReference>
<evidence type="ECO:0000259" key="3">
    <source>
        <dbReference type="PROSITE" id="PS51755"/>
    </source>
</evidence>
<name>A0A1H6V2H5_9MICO</name>
<dbReference type="Pfam" id="PF00486">
    <property type="entry name" value="Trans_reg_C"/>
    <property type="match status" value="1"/>
</dbReference>
<dbReference type="PROSITE" id="PS51755">
    <property type="entry name" value="OMPR_PHOB"/>
    <property type="match status" value="1"/>
</dbReference>
<dbReference type="Pfam" id="PF02602">
    <property type="entry name" value="HEM4"/>
    <property type="match status" value="1"/>
</dbReference>
<dbReference type="PANTHER" id="PTHR40082:SF1">
    <property type="entry name" value="BLR5956 PROTEIN"/>
    <property type="match status" value="1"/>
</dbReference>
<accession>A0A1H6V2H5</accession>
<gene>
    <name evidence="4" type="ORF">SAMN05421637_0597</name>
</gene>
<evidence type="ECO:0000313" key="4">
    <source>
        <dbReference type="EMBL" id="SEI97184.1"/>
    </source>
</evidence>
<dbReference type="InterPro" id="IPR036388">
    <property type="entry name" value="WH-like_DNA-bd_sf"/>
</dbReference>
<feature type="DNA-binding region" description="OmpR/PhoB-type" evidence="2">
    <location>
        <begin position="275"/>
        <end position="368"/>
    </location>
</feature>
<dbReference type="GO" id="GO:0000160">
    <property type="term" value="P:phosphorelay signal transduction system"/>
    <property type="evidence" value="ECO:0007669"/>
    <property type="project" value="InterPro"/>
</dbReference>
<keyword evidence="5" id="KW-1185">Reference proteome</keyword>
<dbReference type="GO" id="GO:0003677">
    <property type="term" value="F:DNA binding"/>
    <property type="evidence" value="ECO:0007669"/>
    <property type="project" value="UniProtKB-UniRule"/>
</dbReference>
<dbReference type="SUPFAM" id="SSF69618">
    <property type="entry name" value="HemD-like"/>
    <property type="match status" value="1"/>
</dbReference>
<dbReference type="EMBL" id="FNZI01000001">
    <property type="protein sequence ID" value="SEI97184.1"/>
    <property type="molecule type" value="Genomic_DNA"/>
</dbReference>
<dbReference type="Gene3D" id="1.10.10.10">
    <property type="entry name" value="Winged helix-like DNA-binding domain superfamily/Winged helix DNA-binding domain"/>
    <property type="match status" value="1"/>
</dbReference>
<dbReference type="CDD" id="cd06578">
    <property type="entry name" value="HemD"/>
    <property type="match status" value="1"/>
</dbReference>
<dbReference type="PANTHER" id="PTHR40082">
    <property type="entry name" value="BLR5956 PROTEIN"/>
    <property type="match status" value="1"/>
</dbReference>
<proteinExistence type="predicted"/>
<dbReference type="InterPro" id="IPR016032">
    <property type="entry name" value="Sig_transdc_resp-reg_C-effctor"/>
</dbReference>
<dbReference type="Gene3D" id="3.40.50.10090">
    <property type="match status" value="2"/>
</dbReference>
<dbReference type="InterPro" id="IPR036108">
    <property type="entry name" value="4pyrrol_syn_uPrphyn_synt_sf"/>
</dbReference>
<dbReference type="eggNOG" id="COG1587">
    <property type="taxonomic scope" value="Bacteria"/>
</dbReference>
<protein>
    <submittedName>
        <fullName evidence="4">Uroporphyrinogen-III synthase</fullName>
    </submittedName>
</protein>
<dbReference type="InterPro" id="IPR003754">
    <property type="entry name" value="4pyrrol_synth_uPrphyn_synth"/>
</dbReference>
<dbReference type="InterPro" id="IPR001867">
    <property type="entry name" value="OmpR/PhoB-type_DNA-bd"/>
</dbReference>
<evidence type="ECO:0000313" key="5">
    <source>
        <dbReference type="Proteomes" id="UP000183315"/>
    </source>
</evidence>
<dbReference type="eggNOG" id="COG0745">
    <property type="taxonomic scope" value="Bacteria"/>
</dbReference>
<dbReference type="STRING" id="1043493.SAMN05421637_0597"/>
<sequence>MSVVGEPLTGCVMVITADRRKRELASALERRGAIIKHAAALSTIPHLDDAQLIADTRALIEDPPDVVVATTGIGFRGWIEAADAAGLLDDLLDAFRDARFIARGPKARGAIQQAGLEADWVAESETAAELRDYLLAEGVEGLRVAVQHHGNGSDGLDEAFTAAGARVQSLLVYGWGEPLSPASHVEWIDQAACGGADAVLFTSAPAAESWLATARERGALDAIAARAASGELVIAAVGPVTAGPLISAGLEVRHPDRWRLGALVRLLVQEFTETAVGITTPDGPLVMRATTAVLAGRVLPLTPTGLEILRALAAAKGNVLTREQLAAVLPGAQAGPHAVEAAINRLRENSGAPMLVRTVVKRGYALAVSAA</sequence>